<evidence type="ECO:0000313" key="7">
    <source>
        <dbReference type="Proteomes" id="UP000093053"/>
    </source>
</evidence>
<dbReference type="RefSeq" id="WP_065920275.1">
    <property type="nucleotide sequence ID" value="NZ_CP016793.1"/>
</dbReference>
<feature type="chain" id="PRO_5038640899" description="Periplasmic binding protein domain-containing protein" evidence="4">
    <location>
        <begin position="21"/>
        <end position="352"/>
    </location>
</feature>
<dbReference type="GO" id="GO:0030313">
    <property type="term" value="C:cell envelope"/>
    <property type="evidence" value="ECO:0007669"/>
    <property type="project" value="UniProtKB-SubCell"/>
</dbReference>
<dbReference type="AlphaFoldDB" id="A0A1B2HW16"/>
<protein>
    <recommendedName>
        <fullName evidence="5">Periplasmic binding protein domain-containing protein</fullName>
    </recommendedName>
</protein>
<organism evidence="6 7">
    <name type="scientific">Lentzea guizhouensis</name>
    <dbReference type="NCBI Taxonomy" id="1586287"/>
    <lineage>
        <taxon>Bacteria</taxon>
        <taxon>Bacillati</taxon>
        <taxon>Actinomycetota</taxon>
        <taxon>Actinomycetes</taxon>
        <taxon>Pseudonocardiales</taxon>
        <taxon>Pseudonocardiaceae</taxon>
        <taxon>Lentzea</taxon>
    </lineage>
</organism>
<comment type="similarity">
    <text evidence="2">Belongs to the bacterial solute-binding protein 2 family.</text>
</comment>
<dbReference type="GO" id="GO:0030246">
    <property type="term" value="F:carbohydrate binding"/>
    <property type="evidence" value="ECO:0007669"/>
    <property type="project" value="UniProtKB-ARBA"/>
</dbReference>
<dbReference type="PROSITE" id="PS51257">
    <property type="entry name" value="PROKAR_LIPOPROTEIN"/>
    <property type="match status" value="1"/>
</dbReference>
<dbReference type="Pfam" id="PF13407">
    <property type="entry name" value="Peripla_BP_4"/>
    <property type="match status" value="1"/>
</dbReference>
<evidence type="ECO:0000259" key="5">
    <source>
        <dbReference type="Pfam" id="PF13407"/>
    </source>
</evidence>
<keyword evidence="7" id="KW-1185">Reference proteome</keyword>
<dbReference type="PANTHER" id="PTHR46847:SF1">
    <property type="entry name" value="D-ALLOSE-BINDING PERIPLASMIC PROTEIN-RELATED"/>
    <property type="match status" value="1"/>
</dbReference>
<evidence type="ECO:0000313" key="6">
    <source>
        <dbReference type="EMBL" id="ANZ41940.1"/>
    </source>
</evidence>
<dbReference type="Proteomes" id="UP000093053">
    <property type="component" value="Chromosome"/>
</dbReference>
<dbReference type="STRING" id="1586287.BBK82_44415"/>
<feature type="signal peptide" evidence="4">
    <location>
        <begin position="1"/>
        <end position="20"/>
    </location>
</feature>
<proteinExistence type="inferred from homology"/>
<dbReference type="Gene3D" id="3.40.50.2300">
    <property type="match status" value="2"/>
</dbReference>
<evidence type="ECO:0000256" key="3">
    <source>
        <dbReference type="ARBA" id="ARBA00022729"/>
    </source>
</evidence>
<dbReference type="InterPro" id="IPR028082">
    <property type="entry name" value="Peripla_BP_I"/>
</dbReference>
<evidence type="ECO:0000256" key="1">
    <source>
        <dbReference type="ARBA" id="ARBA00004196"/>
    </source>
</evidence>
<reference evidence="6 7" key="1">
    <citation type="submission" date="2016-07" db="EMBL/GenBank/DDBJ databases">
        <title>Complete genome sequence of the Lentzea guizhouensis DHS C013.</title>
        <authorList>
            <person name="Cao C."/>
        </authorList>
    </citation>
    <scope>NUCLEOTIDE SEQUENCE [LARGE SCALE GENOMIC DNA]</scope>
    <source>
        <strain evidence="6 7">DHS C013</strain>
    </source>
</reference>
<dbReference type="SUPFAM" id="SSF53822">
    <property type="entry name" value="Periplasmic binding protein-like I"/>
    <property type="match status" value="1"/>
</dbReference>
<comment type="subcellular location">
    <subcellularLocation>
        <location evidence="1">Cell envelope</location>
    </subcellularLocation>
</comment>
<dbReference type="InterPro" id="IPR025997">
    <property type="entry name" value="SBP_2_dom"/>
</dbReference>
<keyword evidence="3 4" id="KW-0732">Signal</keyword>
<evidence type="ECO:0000256" key="4">
    <source>
        <dbReference type="SAM" id="SignalP"/>
    </source>
</evidence>
<dbReference type="PANTHER" id="PTHR46847">
    <property type="entry name" value="D-ALLOSE-BINDING PERIPLASMIC PROTEIN-RELATED"/>
    <property type="match status" value="1"/>
</dbReference>
<dbReference type="EMBL" id="CP016793">
    <property type="protein sequence ID" value="ANZ41940.1"/>
    <property type="molecule type" value="Genomic_DNA"/>
</dbReference>
<evidence type="ECO:0000256" key="2">
    <source>
        <dbReference type="ARBA" id="ARBA00007639"/>
    </source>
</evidence>
<name>A0A1B2HW16_9PSEU</name>
<feature type="domain" description="Periplasmic binding protein" evidence="5">
    <location>
        <begin position="36"/>
        <end position="292"/>
    </location>
</feature>
<dbReference type="KEGG" id="led:BBK82_44415"/>
<gene>
    <name evidence="6" type="ORF">BBK82_44415</name>
</gene>
<dbReference type="OrthoDB" id="3286068at2"/>
<sequence>MRSAGLVLGLVGLLSGTAVATTGCGAAASSTALPHVGFVVKRTGGSFAQEMTSGFHEGVGRVGGVSATVTGPPGQDGHREVELFRDLSKAAKGGIAVATSEPALMAPPIGETLREHVSVVGVDMRLTASSGVELHIGNDNYELGEKLADELMRRLPSGATGSVVLGNTTPGLPGFDDRADGIRGRFAEELPGVRVLGPFDTQRDDEANLDAWRRLAAANPDALAFVGTGDCDGFNLAAIKTEKSARWLVGGFGVDPRTLQAVRDGAVVASVSPEHYLKGAVAGWLLARQARGGAELPEGWVFTPGLAVTTANLHEVLHRQESEKARREWFRPQIDAFVKDPASWLRPLEQAR</sequence>
<accession>A0A1B2HW16</accession>